<dbReference type="STRING" id="247523.B0W48_06115"/>
<organism evidence="1 2">
    <name type="scientific">Pseudoalteromonas aliena</name>
    <dbReference type="NCBI Taxonomy" id="247523"/>
    <lineage>
        <taxon>Bacteria</taxon>
        <taxon>Pseudomonadati</taxon>
        <taxon>Pseudomonadota</taxon>
        <taxon>Gammaproteobacteria</taxon>
        <taxon>Alteromonadales</taxon>
        <taxon>Pseudoalteromonadaceae</taxon>
        <taxon>Pseudoalteromonas</taxon>
    </lineage>
</organism>
<reference evidence="1 2" key="1">
    <citation type="submission" date="2017-02" db="EMBL/GenBank/DDBJ databases">
        <title>Complete genome sequence of the cold-active Pseudoalteromonas aliena strain EH1 isolated from Arctic seawater.</title>
        <authorList>
            <person name="Kim E."/>
            <person name="Heo E."/>
            <person name="Kim H."/>
            <person name="Kim D."/>
        </authorList>
    </citation>
    <scope>NUCLEOTIDE SEQUENCE [LARGE SCALE GENOMIC DNA]</scope>
    <source>
        <strain evidence="1 2">EH1</strain>
    </source>
</reference>
<evidence type="ECO:0000313" key="2">
    <source>
        <dbReference type="Proteomes" id="UP000188243"/>
    </source>
</evidence>
<dbReference type="Proteomes" id="UP000188243">
    <property type="component" value="Chromosome"/>
</dbReference>
<dbReference type="AlphaFoldDB" id="A0A1Q2GWD3"/>
<dbReference type="RefSeq" id="WP_077536096.1">
    <property type="nucleotide sequence ID" value="NZ_CP019628.1"/>
</dbReference>
<protein>
    <submittedName>
        <fullName evidence="1">Uncharacterized protein</fullName>
    </submittedName>
</protein>
<proteinExistence type="predicted"/>
<name>A0A1Q2GWD3_9GAMM</name>
<sequence length="158" mass="17877">MKYLTAILSLITVSILFNSLVVKNAISTDSVKTFNVPKKINPVAESAQLKSEKDWLAYVNEQKKIELPTEKKIELEEKSSLFPTLKIGDENYQLLGIFKQNKQPFILLKGINTDLVKLQEGDELSKTITLKKITSSAIIILHGEETIKFKLFERSDHG</sequence>
<accession>A0A1Q2GWD3</accession>
<dbReference type="EMBL" id="CP019628">
    <property type="protein sequence ID" value="AQP99413.1"/>
    <property type="molecule type" value="Genomic_DNA"/>
</dbReference>
<evidence type="ECO:0000313" key="1">
    <source>
        <dbReference type="EMBL" id="AQP99413.1"/>
    </source>
</evidence>
<dbReference type="KEGG" id="paln:B0W48_06115"/>
<gene>
    <name evidence="1" type="ORF">B0W48_06115</name>
</gene>